<reference evidence="1 2" key="2">
    <citation type="submission" date="2018-11" db="EMBL/GenBank/DDBJ databases">
        <authorList>
            <consortium name="Pathogen Informatics"/>
        </authorList>
    </citation>
    <scope>NUCLEOTIDE SEQUENCE [LARGE SCALE GENOMIC DNA]</scope>
    <source>
        <strain evidence="1 2">Egypt</strain>
    </source>
</reference>
<proteinExistence type="predicted"/>
<reference evidence="3" key="1">
    <citation type="submission" date="2016-06" db="UniProtKB">
        <authorList>
            <consortium name="WormBaseParasite"/>
        </authorList>
    </citation>
    <scope>IDENTIFICATION</scope>
</reference>
<sequence length="197" mass="23263">MTTNVDYSYRYPVDRAPSFPILPKEQFKLANQTSITGVTGQFETVSTDLDFDSQILGPDIYRENGERLKQHTPLERNLCPLYPGQHQSSCVQVKRPMEHYKQSDFHRYRRLKDYQPNKIPRIQDILAYRYCPTCCALHVGGCIGCRRNERYAMHYTTSRMPWYHPQPSVPFGRGYYSYLHEKLDNHRTGNFRLSKYP</sequence>
<protein>
    <submittedName>
        <fullName evidence="3">Stabilizer of axonemal microtubules 2</fullName>
    </submittedName>
</protein>
<dbReference type="EMBL" id="UZAN01048588">
    <property type="protein sequence ID" value="VDP86565.1"/>
    <property type="molecule type" value="Genomic_DNA"/>
</dbReference>
<gene>
    <name evidence="1" type="ORF">ECPE_LOCUS10154</name>
</gene>
<name>A0A183AT69_9TREM</name>
<evidence type="ECO:0000313" key="1">
    <source>
        <dbReference type="EMBL" id="VDP86565.1"/>
    </source>
</evidence>
<dbReference type="Proteomes" id="UP000272942">
    <property type="component" value="Unassembled WGS sequence"/>
</dbReference>
<dbReference type="OrthoDB" id="6220781at2759"/>
<keyword evidence="2" id="KW-1185">Reference proteome</keyword>
<dbReference type="AlphaFoldDB" id="A0A183AT69"/>
<dbReference type="WBParaSite" id="ECPE_0001018601-mRNA-1">
    <property type="protein sequence ID" value="ECPE_0001018601-mRNA-1"/>
    <property type="gene ID" value="ECPE_0001018601"/>
</dbReference>
<accession>A0A183AT69</accession>
<evidence type="ECO:0000313" key="3">
    <source>
        <dbReference type="WBParaSite" id="ECPE_0001018601-mRNA-1"/>
    </source>
</evidence>
<organism evidence="3">
    <name type="scientific">Echinostoma caproni</name>
    <dbReference type="NCBI Taxonomy" id="27848"/>
    <lineage>
        <taxon>Eukaryota</taxon>
        <taxon>Metazoa</taxon>
        <taxon>Spiralia</taxon>
        <taxon>Lophotrochozoa</taxon>
        <taxon>Platyhelminthes</taxon>
        <taxon>Trematoda</taxon>
        <taxon>Digenea</taxon>
        <taxon>Plagiorchiida</taxon>
        <taxon>Echinostomata</taxon>
        <taxon>Echinostomatoidea</taxon>
        <taxon>Echinostomatidae</taxon>
        <taxon>Echinostoma</taxon>
    </lineage>
</organism>
<evidence type="ECO:0000313" key="2">
    <source>
        <dbReference type="Proteomes" id="UP000272942"/>
    </source>
</evidence>